<reference evidence="1" key="2">
    <citation type="submission" date="2021-08" db="EMBL/GenBank/DDBJ databases">
        <authorList>
            <person name="Eriksson T."/>
        </authorList>
    </citation>
    <scope>NUCLEOTIDE SEQUENCE</scope>
    <source>
        <strain evidence="1">Stoneville</strain>
        <tissue evidence="1">Whole head</tissue>
    </source>
</reference>
<comment type="caution">
    <text evidence="1">The sequence shown here is derived from an EMBL/GenBank/DDBJ whole genome shotgun (WGS) entry which is preliminary data.</text>
</comment>
<dbReference type="AlphaFoldDB" id="A0A8J6HMH3"/>
<accession>A0A8J6HMH3</accession>
<keyword evidence="2" id="KW-1185">Reference proteome</keyword>
<reference evidence="1" key="1">
    <citation type="journal article" date="2020" name="J Insects Food Feed">
        <title>The yellow mealworm (Tenebrio molitor) genome: a resource for the emerging insects as food and feed industry.</title>
        <authorList>
            <person name="Eriksson T."/>
            <person name="Andere A."/>
            <person name="Kelstrup H."/>
            <person name="Emery V."/>
            <person name="Picard C."/>
        </authorList>
    </citation>
    <scope>NUCLEOTIDE SEQUENCE</scope>
    <source>
        <strain evidence="1">Stoneville</strain>
        <tissue evidence="1">Whole head</tissue>
    </source>
</reference>
<sequence>MLYRPRLQPVHINLSSVDTHTAPLRRRQVMAELGNFQIYLAIYTRHETYTLFSSGRLSWLHVADNETTNSPEEASIVTRYVTCGFDGWPFVTLISTDQADPSKSTERSVDGIFTTVMVAIGPGFEHHERPHQALRILPHGIGRLISAWINRLLSCGELREVPSAYKYHPALPLAVTPSASIVT</sequence>
<dbReference type="EMBL" id="JABDTM020019739">
    <property type="protein sequence ID" value="KAH0817320.1"/>
    <property type="molecule type" value="Genomic_DNA"/>
</dbReference>
<organism evidence="1 2">
    <name type="scientific">Tenebrio molitor</name>
    <name type="common">Yellow mealworm beetle</name>
    <dbReference type="NCBI Taxonomy" id="7067"/>
    <lineage>
        <taxon>Eukaryota</taxon>
        <taxon>Metazoa</taxon>
        <taxon>Ecdysozoa</taxon>
        <taxon>Arthropoda</taxon>
        <taxon>Hexapoda</taxon>
        <taxon>Insecta</taxon>
        <taxon>Pterygota</taxon>
        <taxon>Neoptera</taxon>
        <taxon>Endopterygota</taxon>
        <taxon>Coleoptera</taxon>
        <taxon>Polyphaga</taxon>
        <taxon>Cucujiformia</taxon>
        <taxon>Tenebrionidae</taxon>
        <taxon>Tenebrio</taxon>
    </lineage>
</organism>
<evidence type="ECO:0000313" key="2">
    <source>
        <dbReference type="Proteomes" id="UP000719412"/>
    </source>
</evidence>
<protein>
    <submittedName>
        <fullName evidence="1">Uncharacterized protein</fullName>
    </submittedName>
</protein>
<gene>
    <name evidence="1" type="ORF">GEV33_005471</name>
</gene>
<proteinExistence type="predicted"/>
<dbReference type="Proteomes" id="UP000719412">
    <property type="component" value="Unassembled WGS sequence"/>
</dbReference>
<name>A0A8J6HMH3_TENMO</name>
<evidence type="ECO:0000313" key="1">
    <source>
        <dbReference type="EMBL" id="KAH0817320.1"/>
    </source>
</evidence>